<comment type="caution">
    <text evidence="1">The sequence shown here is derived from an EMBL/GenBank/DDBJ whole genome shotgun (WGS) entry which is preliminary data.</text>
</comment>
<dbReference type="AlphaFoldDB" id="A0A419PN89"/>
<name>A0A419PN89_CLOSI</name>
<dbReference type="EMBL" id="NIRI02000013">
    <property type="protein sequence ID" value="KAG5453358.1"/>
    <property type="molecule type" value="Genomic_DNA"/>
</dbReference>
<gene>
    <name evidence="1" type="ORF">CSKR_109372</name>
</gene>
<reference evidence="1 2" key="2">
    <citation type="journal article" date="2021" name="Genomics">
        <title>High-quality reference genome for Clonorchis sinensis.</title>
        <authorList>
            <person name="Young N.D."/>
            <person name="Stroehlein A.J."/>
            <person name="Kinkar L."/>
            <person name="Wang T."/>
            <person name="Sohn W.M."/>
            <person name="Chang B.C.H."/>
            <person name="Kaur P."/>
            <person name="Weisz D."/>
            <person name="Dudchenko O."/>
            <person name="Aiden E.L."/>
            <person name="Korhonen P.K."/>
            <person name="Gasser R.B."/>
        </authorList>
    </citation>
    <scope>NUCLEOTIDE SEQUENCE [LARGE SCALE GENOMIC DNA]</scope>
    <source>
        <strain evidence="1">Cs-k2</strain>
    </source>
</reference>
<accession>A0A419PN89</accession>
<sequence>MLVEMQTIVLTIKHDFTERCGQLLLSARQNNCASKQKTVLFHFVSNFLQTTEECMCLYLVQWESRGPHPGRRVAPTAPKRFVISFIPLCQTKDTTDGRKIRLIDVPSYSGQSDLQILYPATPTST</sequence>
<dbReference type="Proteomes" id="UP000286415">
    <property type="component" value="Unassembled WGS sequence"/>
</dbReference>
<evidence type="ECO:0000313" key="2">
    <source>
        <dbReference type="Proteomes" id="UP000286415"/>
    </source>
</evidence>
<organism evidence="1 2">
    <name type="scientific">Clonorchis sinensis</name>
    <name type="common">Chinese liver fluke</name>
    <dbReference type="NCBI Taxonomy" id="79923"/>
    <lineage>
        <taxon>Eukaryota</taxon>
        <taxon>Metazoa</taxon>
        <taxon>Spiralia</taxon>
        <taxon>Lophotrochozoa</taxon>
        <taxon>Platyhelminthes</taxon>
        <taxon>Trematoda</taxon>
        <taxon>Digenea</taxon>
        <taxon>Opisthorchiida</taxon>
        <taxon>Opisthorchiata</taxon>
        <taxon>Opisthorchiidae</taxon>
        <taxon>Clonorchis</taxon>
    </lineage>
</organism>
<dbReference type="InParanoid" id="A0A419PN89"/>
<proteinExistence type="predicted"/>
<protein>
    <submittedName>
        <fullName evidence="1">Uncharacterized protein</fullName>
    </submittedName>
</protein>
<evidence type="ECO:0000313" key="1">
    <source>
        <dbReference type="EMBL" id="KAG5453358.1"/>
    </source>
</evidence>
<keyword evidence="2" id="KW-1185">Reference proteome</keyword>
<reference evidence="1 2" key="1">
    <citation type="journal article" date="2018" name="Biotechnol. Adv.">
        <title>Improved genomic resources and new bioinformatic workflow for the carcinogenic parasite Clonorchis sinensis: Biotechnological implications.</title>
        <authorList>
            <person name="Wang D."/>
            <person name="Korhonen P.K."/>
            <person name="Gasser R.B."/>
            <person name="Young N.D."/>
        </authorList>
    </citation>
    <scope>NUCLEOTIDE SEQUENCE [LARGE SCALE GENOMIC DNA]</scope>
    <source>
        <strain evidence="1">Cs-k2</strain>
    </source>
</reference>